<feature type="transmembrane region" description="Helical" evidence="1">
    <location>
        <begin position="267"/>
        <end position="289"/>
    </location>
</feature>
<dbReference type="AlphaFoldDB" id="A0A366MT20"/>
<keyword evidence="1" id="KW-0812">Transmembrane</keyword>
<dbReference type="SUPFAM" id="SSF103481">
    <property type="entry name" value="Multidrug resistance efflux transporter EmrE"/>
    <property type="match status" value="2"/>
</dbReference>
<evidence type="ECO:0000313" key="4">
    <source>
        <dbReference type="Proteomes" id="UP000252669"/>
    </source>
</evidence>
<feature type="transmembrane region" description="Helical" evidence="1">
    <location>
        <begin position="35"/>
        <end position="56"/>
    </location>
</feature>
<evidence type="ECO:0000259" key="2">
    <source>
        <dbReference type="Pfam" id="PF00892"/>
    </source>
</evidence>
<dbReference type="Pfam" id="PF00892">
    <property type="entry name" value="EamA"/>
    <property type="match status" value="2"/>
</dbReference>
<keyword evidence="1" id="KW-1133">Transmembrane helix</keyword>
<comment type="caution">
    <text evidence="3">The sequence shown here is derived from an EMBL/GenBank/DDBJ whole genome shotgun (WGS) entry which is preliminary data.</text>
</comment>
<keyword evidence="1" id="KW-0472">Membrane</keyword>
<proteinExistence type="predicted"/>
<evidence type="ECO:0000313" key="3">
    <source>
        <dbReference type="EMBL" id="RBQ29003.1"/>
    </source>
</evidence>
<keyword evidence="4" id="KW-1185">Reference proteome</keyword>
<name>A0A366MT20_9BACT</name>
<feature type="transmembrane region" description="Helical" evidence="1">
    <location>
        <begin position="68"/>
        <end position="90"/>
    </location>
</feature>
<feature type="domain" description="EamA" evidence="2">
    <location>
        <begin position="7"/>
        <end position="138"/>
    </location>
</feature>
<feature type="transmembrane region" description="Helical" evidence="1">
    <location>
        <begin position="242"/>
        <end position="261"/>
    </location>
</feature>
<evidence type="ECO:0000256" key="1">
    <source>
        <dbReference type="SAM" id="Phobius"/>
    </source>
</evidence>
<gene>
    <name evidence="3" type="ORF">CRU91_06425</name>
</gene>
<feature type="domain" description="EamA" evidence="2">
    <location>
        <begin position="150"/>
        <end position="284"/>
    </location>
</feature>
<dbReference type="PANTHER" id="PTHR22911">
    <property type="entry name" value="ACYL-MALONYL CONDENSING ENZYME-RELATED"/>
    <property type="match status" value="1"/>
</dbReference>
<dbReference type="InterPro" id="IPR037185">
    <property type="entry name" value="EmrE-like"/>
</dbReference>
<feature type="transmembrane region" description="Helical" evidence="1">
    <location>
        <begin position="96"/>
        <end position="116"/>
    </location>
</feature>
<feature type="transmembrane region" description="Helical" evidence="1">
    <location>
        <begin position="7"/>
        <end position="29"/>
    </location>
</feature>
<dbReference type="Gene3D" id="1.10.3730.20">
    <property type="match status" value="1"/>
</dbReference>
<dbReference type="EMBL" id="PDKB01000009">
    <property type="protein sequence ID" value="RBQ29003.1"/>
    <property type="molecule type" value="Genomic_DNA"/>
</dbReference>
<dbReference type="InterPro" id="IPR000620">
    <property type="entry name" value="EamA_dom"/>
</dbReference>
<accession>A0A366MT20</accession>
<feature type="transmembrane region" description="Helical" evidence="1">
    <location>
        <begin position="123"/>
        <end position="143"/>
    </location>
</feature>
<feature type="transmembrane region" description="Helical" evidence="1">
    <location>
        <begin position="149"/>
        <end position="167"/>
    </location>
</feature>
<organism evidence="3 4">
    <name type="scientific">Aliarcobacter vitoriensis</name>
    <dbReference type="NCBI Taxonomy" id="2011099"/>
    <lineage>
        <taxon>Bacteria</taxon>
        <taxon>Pseudomonadati</taxon>
        <taxon>Campylobacterota</taxon>
        <taxon>Epsilonproteobacteria</taxon>
        <taxon>Campylobacterales</taxon>
        <taxon>Arcobacteraceae</taxon>
        <taxon>Aliarcobacter</taxon>
    </lineage>
</organism>
<feature type="transmembrane region" description="Helical" evidence="1">
    <location>
        <begin position="179"/>
        <end position="197"/>
    </location>
</feature>
<dbReference type="OrthoDB" id="9806740at2"/>
<dbReference type="PANTHER" id="PTHR22911:SF137">
    <property type="entry name" value="SOLUTE CARRIER FAMILY 35 MEMBER G2-RELATED"/>
    <property type="match status" value="1"/>
</dbReference>
<dbReference type="Proteomes" id="UP000252669">
    <property type="component" value="Unassembled WGS sequence"/>
</dbReference>
<protein>
    <submittedName>
        <fullName evidence="3">EamA family transporter</fullName>
    </submittedName>
</protein>
<dbReference type="GO" id="GO:0016020">
    <property type="term" value="C:membrane"/>
    <property type="evidence" value="ECO:0007669"/>
    <property type="project" value="InterPro"/>
</dbReference>
<dbReference type="RefSeq" id="WP_113894400.1">
    <property type="nucleotide sequence ID" value="NZ_JANJGA010000005.1"/>
</dbReference>
<reference evidence="3 4" key="1">
    <citation type="submission" date="2017-10" db="EMBL/GenBank/DDBJ databases">
        <title>Genomics of the genus Arcobacter.</title>
        <authorList>
            <person name="Perez-Cataluna A."/>
            <person name="Figueras M.J."/>
        </authorList>
    </citation>
    <scope>NUCLEOTIDE SEQUENCE [LARGE SCALE GENOMIC DNA]</scope>
    <source>
        <strain evidence="3 4">CECT 9230</strain>
    </source>
</reference>
<feature type="transmembrane region" description="Helical" evidence="1">
    <location>
        <begin position="209"/>
        <end position="230"/>
    </location>
</feature>
<sequence>MSIQFQGVIFAIISAIAYGMNPLGALYLYQEGLNVSSVVFYRFLFAVIILGILMIFQKKSFYITKKELYFLALIGSLFGVSALCLFGSFLYMDAGLASTILFIYPIFVAIIMSIMFKEKISIITILSIFIAFLGVVMLCESSGDNLDFVGIGLVAISSLCYAIYIVIVNKALKIPAMKLTFYSMLFCTLTILAYSFFDEKYSIQSLTTINMWFFSIFLAIVPTIISLIFLIKAINYIGSTPASILGALEPLTAVVIGVTIFNEQLTIYLSIGIVLILFGVTLIIAKDLIERKFKIKKI</sequence>